<feature type="domain" description="CggR N-terminal DNA binding" evidence="6">
    <location>
        <begin position="19"/>
        <end position="88"/>
    </location>
</feature>
<comment type="similarity">
    <text evidence="1">Belongs to the SorC transcriptional regulatory family.</text>
</comment>
<keyword evidence="2" id="KW-0805">Transcription regulation</keyword>
<dbReference type="Pfam" id="PF04198">
    <property type="entry name" value="Sugar-bind"/>
    <property type="match status" value="1"/>
</dbReference>
<dbReference type="InterPro" id="IPR051054">
    <property type="entry name" value="SorC_transcr_regulators"/>
</dbReference>
<feature type="domain" description="Sugar-binding" evidence="5">
    <location>
        <begin position="91"/>
        <end position="341"/>
    </location>
</feature>
<proteinExistence type="inferred from homology"/>
<keyword evidence="3" id="KW-0238">DNA-binding</keyword>
<gene>
    <name evidence="7" type="ORF">A5869_001162</name>
</gene>
<evidence type="ECO:0000259" key="6">
    <source>
        <dbReference type="Pfam" id="PF21715"/>
    </source>
</evidence>
<dbReference type="InterPro" id="IPR007324">
    <property type="entry name" value="Sugar-bd_dom_put"/>
</dbReference>
<evidence type="ECO:0000313" key="8">
    <source>
        <dbReference type="Proteomes" id="UP000196503"/>
    </source>
</evidence>
<dbReference type="InterPro" id="IPR048715">
    <property type="entry name" value="CggR_N"/>
</dbReference>
<evidence type="ECO:0000259" key="5">
    <source>
        <dbReference type="Pfam" id="PF04198"/>
    </source>
</evidence>
<evidence type="ECO:0000256" key="1">
    <source>
        <dbReference type="ARBA" id="ARBA00010466"/>
    </source>
</evidence>
<dbReference type="SUPFAM" id="SSF46785">
    <property type="entry name" value="Winged helix' DNA-binding domain"/>
    <property type="match status" value="1"/>
</dbReference>
<evidence type="ECO:0000256" key="3">
    <source>
        <dbReference type="ARBA" id="ARBA00023125"/>
    </source>
</evidence>
<dbReference type="PANTHER" id="PTHR34294:SF5">
    <property type="entry name" value="CENTRAL GLYCOLYTIC GENES REGULATOR"/>
    <property type="match status" value="1"/>
</dbReference>
<dbReference type="InterPro" id="IPR036388">
    <property type="entry name" value="WH-like_DNA-bd_sf"/>
</dbReference>
<dbReference type="Gene3D" id="1.10.10.10">
    <property type="entry name" value="Winged helix-like DNA-binding domain superfamily/Winged helix DNA-binding domain"/>
    <property type="match status" value="1"/>
</dbReference>
<keyword evidence="4" id="KW-0804">Transcription</keyword>
<dbReference type="Pfam" id="PF21715">
    <property type="entry name" value="CggR_N"/>
    <property type="match status" value="1"/>
</dbReference>
<dbReference type="EMBL" id="NIBL01000001">
    <property type="protein sequence ID" value="OUZ19509.1"/>
    <property type="molecule type" value="Genomic_DNA"/>
</dbReference>
<dbReference type="GO" id="GO:0003677">
    <property type="term" value="F:DNA binding"/>
    <property type="evidence" value="ECO:0007669"/>
    <property type="project" value="UniProtKB-KW"/>
</dbReference>
<dbReference type="InterPro" id="IPR036390">
    <property type="entry name" value="WH_DNA-bd_sf"/>
</dbReference>
<evidence type="ECO:0000256" key="2">
    <source>
        <dbReference type="ARBA" id="ARBA00023015"/>
    </source>
</evidence>
<sequence length="345" mass="38169">MINDLKLIGSVVPEVIPMLQQRYKVLQGLYWLQPIGRRALSEALSLTERTLRTETEQLKRLDFISISKTGMRLTDKGEDIYNQLASLMDQVLGMQQIESKLAKYLGIARCIIVSGDSDRQSQVISRLGKVLYHTLDEQLPNGENIIAVMGGTTMAQAAEQFENLETEHRHNLFVPARGGIGELMNVQANTISAVMAMKTNGAYRAIYVPEQLSVNTYESLLQEPSIAEVLSLIQGANCVIHSIGRALPMAVRRKMTEDEILMLKQNGAVAESFGYFFNQDGQIVYKTPRIGLKLSQLQNVPYMFAIAGGKSKAKAIAAYMKNAPKQTCLITDEAVASEILKGVTL</sequence>
<name>A0A1Y3UQG1_9ENTE</name>
<dbReference type="GO" id="GO:0030246">
    <property type="term" value="F:carbohydrate binding"/>
    <property type="evidence" value="ECO:0007669"/>
    <property type="project" value="InterPro"/>
</dbReference>
<dbReference type="Gene3D" id="3.40.50.1360">
    <property type="match status" value="1"/>
</dbReference>
<reference evidence="7 8" key="1">
    <citation type="submission" date="2017-05" db="EMBL/GenBank/DDBJ databases">
        <title>The Genome Sequence of Enterococcus faecium 2D5_DIV0622.</title>
        <authorList>
            <consortium name="The Broad Institute Genomics Platform"/>
            <consortium name="The Broad Institute Genomic Center for Infectious Diseases"/>
            <person name="Earl A."/>
            <person name="Manson A."/>
            <person name="Schwartman J."/>
            <person name="Gilmore M."/>
            <person name="Abouelleil A."/>
            <person name="Cao P."/>
            <person name="Chapman S."/>
            <person name="Cusick C."/>
            <person name="Shea T."/>
            <person name="Young S."/>
            <person name="Neafsey D."/>
            <person name="Nusbaum C."/>
            <person name="Birren B."/>
        </authorList>
    </citation>
    <scope>NUCLEOTIDE SEQUENCE [LARGE SCALE GENOMIC DNA]</scope>
    <source>
        <strain evidence="7 8">2D5_DIV0622</strain>
    </source>
</reference>
<dbReference type="InterPro" id="IPR037171">
    <property type="entry name" value="NagB/RpiA_transferase-like"/>
</dbReference>
<dbReference type="PANTHER" id="PTHR34294">
    <property type="entry name" value="TRANSCRIPTIONAL REGULATOR-RELATED"/>
    <property type="match status" value="1"/>
</dbReference>
<protein>
    <submittedName>
        <fullName evidence="7">Uncharacterized protein</fullName>
    </submittedName>
</protein>
<dbReference type="AlphaFoldDB" id="A0A1Y3UQG1"/>
<evidence type="ECO:0000256" key="4">
    <source>
        <dbReference type="ARBA" id="ARBA00023163"/>
    </source>
</evidence>
<organism evidence="7 8">
    <name type="scientific">Enterococcus cecorum</name>
    <dbReference type="NCBI Taxonomy" id="44008"/>
    <lineage>
        <taxon>Bacteria</taxon>
        <taxon>Bacillati</taxon>
        <taxon>Bacillota</taxon>
        <taxon>Bacilli</taxon>
        <taxon>Lactobacillales</taxon>
        <taxon>Enterococcaceae</taxon>
        <taxon>Enterococcus</taxon>
    </lineage>
</organism>
<dbReference type="SUPFAM" id="SSF100950">
    <property type="entry name" value="NagB/RpiA/CoA transferase-like"/>
    <property type="match status" value="1"/>
</dbReference>
<dbReference type="RefSeq" id="WP_047342388.1">
    <property type="nucleotide sequence ID" value="NZ_CP010059.1"/>
</dbReference>
<evidence type="ECO:0000313" key="7">
    <source>
        <dbReference type="EMBL" id="OUZ19509.1"/>
    </source>
</evidence>
<dbReference type="Proteomes" id="UP000196503">
    <property type="component" value="Unassembled WGS sequence"/>
</dbReference>
<comment type="caution">
    <text evidence="7">The sequence shown here is derived from an EMBL/GenBank/DDBJ whole genome shotgun (WGS) entry which is preliminary data.</text>
</comment>
<accession>A0A1Y3UQG1</accession>